<comment type="caution">
    <text evidence="1">The sequence shown here is derived from an EMBL/GenBank/DDBJ whole genome shotgun (WGS) entry which is preliminary data.</text>
</comment>
<protein>
    <submittedName>
        <fullName evidence="1">Uncharacterized protein</fullName>
    </submittedName>
</protein>
<sequence length="30" mass="3465">MNEVEIKDNSFLRQFETSVDGNLAKIEYSS</sequence>
<dbReference type="AlphaFoldDB" id="A0A0F8Y0B1"/>
<organism evidence="1">
    <name type="scientific">marine sediment metagenome</name>
    <dbReference type="NCBI Taxonomy" id="412755"/>
    <lineage>
        <taxon>unclassified sequences</taxon>
        <taxon>metagenomes</taxon>
        <taxon>ecological metagenomes</taxon>
    </lineage>
</organism>
<reference evidence="1" key="1">
    <citation type="journal article" date="2015" name="Nature">
        <title>Complex archaea that bridge the gap between prokaryotes and eukaryotes.</title>
        <authorList>
            <person name="Spang A."/>
            <person name="Saw J.H."/>
            <person name="Jorgensen S.L."/>
            <person name="Zaremba-Niedzwiedzka K."/>
            <person name="Martijn J."/>
            <person name="Lind A.E."/>
            <person name="van Eijk R."/>
            <person name="Schleper C."/>
            <person name="Guy L."/>
            <person name="Ettema T.J."/>
        </authorList>
    </citation>
    <scope>NUCLEOTIDE SEQUENCE</scope>
</reference>
<proteinExistence type="predicted"/>
<accession>A0A0F8Y0B1</accession>
<name>A0A0F8Y0B1_9ZZZZ</name>
<feature type="non-terminal residue" evidence="1">
    <location>
        <position position="30"/>
    </location>
</feature>
<gene>
    <name evidence="1" type="ORF">LCGC14_2881100</name>
</gene>
<dbReference type="EMBL" id="LAZR01056194">
    <property type="protein sequence ID" value="KKK74703.1"/>
    <property type="molecule type" value="Genomic_DNA"/>
</dbReference>
<evidence type="ECO:0000313" key="1">
    <source>
        <dbReference type="EMBL" id="KKK74703.1"/>
    </source>
</evidence>